<accession>A0ABY6H0R3</accession>
<name>A0ABY6H0R3_9GAMM</name>
<dbReference type="InterPro" id="IPR006119">
    <property type="entry name" value="Resolv_N"/>
</dbReference>
<evidence type="ECO:0000313" key="7">
    <source>
        <dbReference type="EMBL" id="UYM18219.1"/>
    </source>
</evidence>
<dbReference type="InterPro" id="IPR009057">
    <property type="entry name" value="Homeodomain-like_sf"/>
</dbReference>
<organism evidence="7 8">
    <name type="scientific">Endozoicomonas euniceicola</name>
    <dbReference type="NCBI Taxonomy" id="1234143"/>
    <lineage>
        <taxon>Bacteria</taxon>
        <taxon>Pseudomonadati</taxon>
        <taxon>Pseudomonadota</taxon>
        <taxon>Gammaproteobacteria</taxon>
        <taxon>Oceanospirillales</taxon>
        <taxon>Endozoicomonadaceae</taxon>
        <taxon>Endozoicomonas</taxon>
    </lineage>
</organism>
<dbReference type="SMART" id="SM00857">
    <property type="entry name" value="Resolvase"/>
    <property type="match status" value="1"/>
</dbReference>
<dbReference type="InterPro" id="IPR006120">
    <property type="entry name" value="Resolvase_HTH_dom"/>
</dbReference>
<dbReference type="PANTHER" id="PTHR30461:SF26">
    <property type="entry name" value="RESOLVASE HOMOLOG YNEB"/>
    <property type="match status" value="1"/>
</dbReference>
<comment type="similarity">
    <text evidence="1">Belongs to the site-specific recombinase resolvase family.</text>
</comment>
<dbReference type="InterPro" id="IPR006118">
    <property type="entry name" value="Recombinase_CS"/>
</dbReference>
<dbReference type="Gene3D" id="1.10.10.60">
    <property type="entry name" value="Homeodomain-like"/>
    <property type="match status" value="1"/>
</dbReference>
<dbReference type="RefSeq" id="WP_262600974.1">
    <property type="nucleotide sequence ID" value="NZ_CP103300.1"/>
</dbReference>
<dbReference type="CDD" id="cd00569">
    <property type="entry name" value="HTH_Hin_like"/>
    <property type="match status" value="1"/>
</dbReference>
<evidence type="ECO:0000259" key="6">
    <source>
        <dbReference type="PROSITE" id="PS51736"/>
    </source>
</evidence>
<protein>
    <submittedName>
        <fullName evidence="7">Recombinase family protein</fullName>
    </submittedName>
</protein>
<dbReference type="SUPFAM" id="SSF46689">
    <property type="entry name" value="Homeodomain-like"/>
    <property type="match status" value="1"/>
</dbReference>
<dbReference type="Gene3D" id="3.40.50.1390">
    <property type="entry name" value="Resolvase, N-terminal catalytic domain"/>
    <property type="match status" value="1"/>
</dbReference>
<evidence type="ECO:0000256" key="5">
    <source>
        <dbReference type="PROSITE-ProRule" id="PRU10137"/>
    </source>
</evidence>
<feature type="active site" description="O-(5'-phospho-DNA)-serine intermediate" evidence="5">
    <location>
        <position position="10"/>
    </location>
</feature>
<evidence type="ECO:0000313" key="8">
    <source>
        <dbReference type="Proteomes" id="UP001163255"/>
    </source>
</evidence>
<keyword evidence="8" id="KW-1185">Reference proteome</keyword>
<keyword evidence="3" id="KW-0238">DNA-binding</keyword>
<dbReference type="PANTHER" id="PTHR30461">
    <property type="entry name" value="DNA-INVERTASE FROM LAMBDOID PROPHAGE"/>
    <property type="match status" value="1"/>
</dbReference>
<evidence type="ECO:0000256" key="1">
    <source>
        <dbReference type="ARBA" id="ARBA00009913"/>
    </source>
</evidence>
<sequence>MTNAVYIRVSSVDQNTDRQYEIVEDGFKVFEDKCSGGSTDRPALKELLNWVREGDTIHVFSIDRLARNLDDLRKLVTDLNDRGIGIKFHKENLSFIPGAADKMNKLMLAMLGAVAEFERDMIRERQAEGIAKAKAKGVYKGRKPSSKRDQIKAMLEAGKGVTAIAKELEVGRTTVYGVKRELEQAA</sequence>
<dbReference type="EMBL" id="CP103300">
    <property type="protein sequence ID" value="UYM18219.1"/>
    <property type="molecule type" value="Genomic_DNA"/>
</dbReference>
<evidence type="ECO:0000256" key="2">
    <source>
        <dbReference type="ARBA" id="ARBA00022908"/>
    </source>
</evidence>
<evidence type="ECO:0000256" key="3">
    <source>
        <dbReference type="ARBA" id="ARBA00023125"/>
    </source>
</evidence>
<dbReference type="Proteomes" id="UP001163255">
    <property type="component" value="Chromosome"/>
</dbReference>
<dbReference type="InterPro" id="IPR036162">
    <property type="entry name" value="Resolvase-like_N_sf"/>
</dbReference>
<dbReference type="Pfam" id="PF02796">
    <property type="entry name" value="HTH_7"/>
    <property type="match status" value="1"/>
</dbReference>
<proteinExistence type="inferred from homology"/>
<evidence type="ECO:0000256" key="4">
    <source>
        <dbReference type="ARBA" id="ARBA00023172"/>
    </source>
</evidence>
<gene>
    <name evidence="7" type="ORF">NX720_10045</name>
</gene>
<keyword evidence="2" id="KW-0229">DNA integration</keyword>
<dbReference type="PROSITE" id="PS51736">
    <property type="entry name" value="RECOMBINASES_3"/>
    <property type="match status" value="1"/>
</dbReference>
<dbReference type="Pfam" id="PF00239">
    <property type="entry name" value="Resolvase"/>
    <property type="match status" value="1"/>
</dbReference>
<dbReference type="SUPFAM" id="SSF53041">
    <property type="entry name" value="Resolvase-like"/>
    <property type="match status" value="1"/>
</dbReference>
<keyword evidence="4" id="KW-0233">DNA recombination</keyword>
<dbReference type="CDD" id="cd03768">
    <property type="entry name" value="SR_ResInv"/>
    <property type="match status" value="1"/>
</dbReference>
<dbReference type="PROSITE" id="PS00397">
    <property type="entry name" value="RECOMBINASES_1"/>
    <property type="match status" value="1"/>
</dbReference>
<feature type="domain" description="Resolvase/invertase-type recombinase catalytic" evidence="6">
    <location>
        <begin position="2"/>
        <end position="137"/>
    </location>
</feature>
<dbReference type="InterPro" id="IPR050639">
    <property type="entry name" value="SSR_resolvase"/>
</dbReference>
<reference evidence="7" key="1">
    <citation type="submission" date="2022-10" db="EMBL/GenBank/DDBJ databases">
        <title>Completed Genome Sequence of two octocoral isolated bacterium, Endozoicomonas euniceicola EF212T and Endozoicomonas gorgoniicola PS125T.</title>
        <authorList>
            <person name="Chiou Y.-J."/>
            <person name="Chen Y.-H."/>
        </authorList>
    </citation>
    <scope>NUCLEOTIDE SEQUENCE</scope>
    <source>
        <strain evidence="7">EF212</strain>
    </source>
</reference>